<evidence type="ECO:0000256" key="6">
    <source>
        <dbReference type="ARBA" id="ARBA00035289"/>
    </source>
</evidence>
<comment type="caution">
    <text evidence="8">The sequence shown here is derived from an EMBL/GenBank/DDBJ whole genome shotgun (WGS) entry which is preliminary data.</text>
</comment>
<evidence type="ECO:0000256" key="3">
    <source>
        <dbReference type="ARBA" id="ARBA00022980"/>
    </source>
</evidence>
<accession>R4XCW9</accession>
<proteinExistence type="inferred from homology"/>
<evidence type="ECO:0000256" key="7">
    <source>
        <dbReference type="ARBA" id="ARBA00035399"/>
    </source>
</evidence>
<comment type="similarity">
    <text evidence="2">Belongs to the universal ribosomal protein uL29 family.</text>
</comment>
<dbReference type="EMBL" id="CAHR02000029">
    <property type="protein sequence ID" value="CCG81170.1"/>
    <property type="molecule type" value="Genomic_DNA"/>
</dbReference>
<evidence type="ECO:0000256" key="5">
    <source>
        <dbReference type="ARBA" id="ARBA00023274"/>
    </source>
</evidence>
<evidence type="ECO:0000256" key="2">
    <source>
        <dbReference type="ARBA" id="ARBA00009254"/>
    </source>
</evidence>
<gene>
    <name evidence="8" type="ORF">TAPDE_000884</name>
</gene>
<dbReference type="InterPro" id="IPR036049">
    <property type="entry name" value="Ribosomal_uL29_sf"/>
</dbReference>
<dbReference type="InterPro" id="IPR038340">
    <property type="entry name" value="MRP-L47_sf"/>
</dbReference>
<dbReference type="STRING" id="1097556.R4XCW9"/>
<dbReference type="InterPro" id="IPR010729">
    <property type="entry name" value="Ribosomal_uL29_mit"/>
</dbReference>
<organism evidence="8 9">
    <name type="scientific">Taphrina deformans (strain PYCC 5710 / ATCC 11124 / CBS 356.35 / IMI 108563 / JCM 9778 / NBRC 8474)</name>
    <name type="common">Peach leaf curl fungus</name>
    <name type="synonym">Lalaria deformans</name>
    <dbReference type="NCBI Taxonomy" id="1097556"/>
    <lineage>
        <taxon>Eukaryota</taxon>
        <taxon>Fungi</taxon>
        <taxon>Dikarya</taxon>
        <taxon>Ascomycota</taxon>
        <taxon>Taphrinomycotina</taxon>
        <taxon>Taphrinomycetes</taxon>
        <taxon>Taphrinales</taxon>
        <taxon>Taphrinaceae</taxon>
        <taxon>Taphrina</taxon>
    </lineage>
</organism>
<dbReference type="AlphaFoldDB" id="R4XCW9"/>
<sequence length="225" mass="25684">MHSYTRTISLCSKIRSFSNTTISHARRTKSHPALPIPSNLKPKVVVPEDHALWGFFRPDRQTISIPADDKKHGRSWTAEELRKKSFDDLHSLWIICLKERNILSTQRHERRRQRITEAGGDEAATRDRTVRRTMAGIKFVLNERFLAYTKAVELARQDGTIKAQALPVNHKSLAVTKLKKQLPEVTQKEDAEQSKPLIGTARKADMLFRYKAAEAARVKNTPVPV</sequence>
<dbReference type="eggNOG" id="KOG3331">
    <property type="taxonomic scope" value="Eukaryota"/>
</dbReference>
<dbReference type="Pfam" id="PF06984">
    <property type="entry name" value="MRP-L47"/>
    <property type="match status" value="1"/>
</dbReference>
<dbReference type="PANTHER" id="PTHR21183">
    <property type="entry name" value="RIBOSOMAL PROTEIN L47, MITOCHONDRIAL-RELATED"/>
    <property type="match status" value="1"/>
</dbReference>
<keyword evidence="9" id="KW-1185">Reference proteome</keyword>
<name>R4XCW9_TAPDE</name>
<dbReference type="SUPFAM" id="SSF46561">
    <property type="entry name" value="Ribosomal protein L29 (L29p)"/>
    <property type="match status" value="1"/>
</dbReference>
<reference evidence="8 9" key="1">
    <citation type="journal article" date="2013" name="MBio">
        <title>Genome sequencing of the plant pathogen Taphrina deformans, the causal agent of peach leaf curl.</title>
        <authorList>
            <person name="Cisse O.H."/>
            <person name="Almeida J.M.G.C.F."/>
            <person name="Fonseca A."/>
            <person name="Kumar A.A."/>
            <person name="Salojaervi J."/>
            <person name="Overmyer K."/>
            <person name="Hauser P.M."/>
            <person name="Pagni M."/>
        </authorList>
    </citation>
    <scope>NUCLEOTIDE SEQUENCE [LARGE SCALE GENOMIC DNA]</scope>
    <source>
        <strain evidence="9">PYCC 5710 / ATCC 11124 / CBS 356.35 / IMI 108563 / JCM 9778 / NBRC 8474</strain>
    </source>
</reference>
<dbReference type="PANTHER" id="PTHR21183:SF18">
    <property type="entry name" value="LARGE RIBOSOMAL SUBUNIT PROTEIN UL29M"/>
    <property type="match status" value="1"/>
</dbReference>
<keyword evidence="5" id="KW-0687">Ribonucleoprotein</keyword>
<dbReference type="OrthoDB" id="270763at2759"/>
<dbReference type="VEuPathDB" id="FungiDB:TAPDE_000884"/>
<dbReference type="GO" id="GO:0032543">
    <property type="term" value="P:mitochondrial translation"/>
    <property type="evidence" value="ECO:0007669"/>
    <property type="project" value="TreeGrafter"/>
</dbReference>
<evidence type="ECO:0000256" key="4">
    <source>
        <dbReference type="ARBA" id="ARBA00023128"/>
    </source>
</evidence>
<dbReference type="Gene3D" id="6.10.330.20">
    <property type="match status" value="1"/>
</dbReference>
<evidence type="ECO:0000313" key="9">
    <source>
        <dbReference type="Proteomes" id="UP000013776"/>
    </source>
</evidence>
<dbReference type="GO" id="GO:0003735">
    <property type="term" value="F:structural constituent of ribosome"/>
    <property type="evidence" value="ECO:0007669"/>
    <property type="project" value="InterPro"/>
</dbReference>
<evidence type="ECO:0000256" key="1">
    <source>
        <dbReference type="ARBA" id="ARBA00004173"/>
    </source>
</evidence>
<dbReference type="GO" id="GO:0005762">
    <property type="term" value="C:mitochondrial large ribosomal subunit"/>
    <property type="evidence" value="ECO:0007669"/>
    <property type="project" value="TreeGrafter"/>
</dbReference>
<protein>
    <recommendedName>
        <fullName evidence="6">Large ribosomal subunit protein uL29m</fullName>
    </recommendedName>
    <alternativeName>
        <fullName evidence="7">54S ribosomal protein L4, mitochondrial</fullName>
    </alternativeName>
</protein>
<keyword evidence="3 8" id="KW-0689">Ribosomal protein</keyword>
<evidence type="ECO:0000313" key="8">
    <source>
        <dbReference type="EMBL" id="CCG81170.1"/>
    </source>
</evidence>
<comment type="subcellular location">
    <subcellularLocation>
        <location evidence="1">Mitochondrion</location>
    </subcellularLocation>
</comment>
<dbReference type="Proteomes" id="UP000013776">
    <property type="component" value="Unassembled WGS sequence"/>
</dbReference>
<keyword evidence="4" id="KW-0496">Mitochondrion</keyword>